<name>A0ABX2ZY00_9GAMM</name>
<dbReference type="EMBL" id="MDTU01000007">
    <property type="protein sequence ID" value="ODN41103.1"/>
    <property type="molecule type" value="Genomic_DNA"/>
</dbReference>
<dbReference type="Proteomes" id="UP000094329">
    <property type="component" value="Unassembled WGS sequence"/>
</dbReference>
<organism evidence="1 2">
    <name type="scientific">Piscirickettsia litoralis</name>
    <dbReference type="NCBI Taxonomy" id="1891921"/>
    <lineage>
        <taxon>Bacteria</taxon>
        <taxon>Pseudomonadati</taxon>
        <taxon>Pseudomonadota</taxon>
        <taxon>Gammaproteobacteria</taxon>
        <taxon>Thiotrichales</taxon>
        <taxon>Piscirickettsiaceae</taxon>
        <taxon>Piscirickettsia</taxon>
    </lineage>
</organism>
<proteinExistence type="predicted"/>
<gene>
    <name evidence="1" type="ORF">BGC07_18330</name>
</gene>
<reference evidence="1 2" key="1">
    <citation type="submission" date="2016-08" db="EMBL/GenBank/DDBJ databases">
        <title>Draft genome sequence of Candidatus Piscirickettsia litoralis, from seawater.</title>
        <authorList>
            <person name="Wan X."/>
            <person name="Lee A.J."/>
            <person name="Hou S."/>
            <person name="Donachie S.P."/>
        </authorList>
    </citation>
    <scope>NUCLEOTIDE SEQUENCE [LARGE SCALE GENOMIC DNA]</scope>
    <source>
        <strain evidence="1 2">Y2</strain>
    </source>
</reference>
<sequence length="81" mass="8841">MKLFSKIKGALTPNKIDAKPQTPPAPQGFTGLREVGGRVTEEFLTQLQFPDGITIYKGMKDNDDTVGAALLAIELLIRKVK</sequence>
<protein>
    <submittedName>
        <fullName evidence="1">Uncharacterized protein</fullName>
    </submittedName>
</protein>
<dbReference type="RefSeq" id="WP_069314502.1">
    <property type="nucleotide sequence ID" value="NZ_MDTU01000007.1"/>
</dbReference>
<evidence type="ECO:0000313" key="2">
    <source>
        <dbReference type="Proteomes" id="UP000094329"/>
    </source>
</evidence>
<keyword evidence="2" id="KW-1185">Reference proteome</keyword>
<accession>A0ABX2ZY00</accession>
<comment type="caution">
    <text evidence="1">The sequence shown here is derived from an EMBL/GenBank/DDBJ whole genome shotgun (WGS) entry which is preliminary data.</text>
</comment>
<evidence type="ECO:0000313" key="1">
    <source>
        <dbReference type="EMBL" id="ODN41103.1"/>
    </source>
</evidence>